<accession>A0ABS5QXE4</accession>
<dbReference type="InterPro" id="IPR036412">
    <property type="entry name" value="HAD-like_sf"/>
</dbReference>
<evidence type="ECO:0000256" key="7">
    <source>
        <dbReference type="ARBA" id="ARBA00022989"/>
    </source>
</evidence>
<keyword evidence="6" id="KW-1278">Translocase</keyword>
<feature type="transmembrane region" description="Helical" evidence="9">
    <location>
        <begin position="271"/>
        <end position="290"/>
    </location>
</feature>
<evidence type="ECO:0000256" key="5">
    <source>
        <dbReference type="ARBA" id="ARBA00022840"/>
    </source>
</evidence>
<feature type="transmembrane region" description="Helical" evidence="9">
    <location>
        <begin position="83"/>
        <end position="101"/>
    </location>
</feature>
<comment type="similarity">
    <text evidence="2">Belongs to the cation transport ATPase (P-type) (TC 3.A.3) family. Type IIA subfamily.</text>
</comment>
<proteinExistence type="inferred from homology"/>
<keyword evidence="5" id="KW-0067">ATP-binding</keyword>
<evidence type="ECO:0000259" key="10">
    <source>
        <dbReference type="SMART" id="SM00831"/>
    </source>
</evidence>
<dbReference type="Pfam" id="PF08282">
    <property type="entry name" value="Hydrolase_3"/>
    <property type="match status" value="1"/>
</dbReference>
<dbReference type="SFLD" id="SFLDF00027">
    <property type="entry name" value="p-type_atpase"/>
    <property type="match status" value="1"/>
</dbReference>
<name>A0ABS5QXE4_9LACO</name>
<reference evidence="11 12" key="1">
    <citation type="submission" date="2020-02" db="EMBL/GenBank/DDBJ databases">
        <title>Fructobacillus sp. isolated from paper mulberry of Taiwan.</title>
        <authorList>
            <person name="Lin S.-T."/>
        </authorList>
    </citation>
    <scope>NUCLEOTIDE SEQUENCE [LARGE SCALE GENOMIC DNA]</scope>
    <source>
        <strain evidence="11 12">S1-1</strain>
    </source>
</reference>
<evidence type="ECO:0000256" key="8">
    <source>
        <dbReference type="ARBA" id="ARBA00023136"/>
    </source>
</evidence>
<feature type="transmembrane region" description="Helical" evidence="9">
    <location>
        <begin position="854"/>
        <end position="875"/>
    </location>
</feature>
<dbReference type="PROSITE" id="PS00154">
    <property type="entry name" value="ATPASE_E1_E2"/>
    <property type="match status" value="1"/>
</dbReference>
<dbReference type="Pfam" id="PF13246">
    <property type="entry name" value="Cation_ATPase"/>
    <property type="match status" value="1"/>
</dbReference>
<dbReference type="InterPro" id="IPR008250">
    <property type="entry name" value="ATPase_P-typ_transduc_dom_A_sf"/>
</dbReference>
<dbReference type="InterPro" id="IPR023299">
    <property type="entry name" value="ATPase_P-typ_cyto_dom_N"/>
</dbReference>
<dbReference type="NCBIfam" id="TIGR01494">
    <property type="entry name" value="ATPase_P-type"/>
    <property type="match status" value="2"/>
</dbReference>
<dbReference type="Gene3D" id="3.40.1110.10">
    <property type="entry name" value="Calcium-transporting ATPase, cytoplasmic domain N"/>
    <property type="match status" value="1"/>
</dbReference>
<feature type="domain" description="Cation-transporting P-type ATPase N-terminal" evidence="10">
    <location>
        <begin position="29"/>
        <end position="103"/>
    </location>
</feature>
<evidence type="ECO:0000256" key="4">
    <source>
        <dbReference type="ARBA" id="ARBA00022741"/>
    </source>
</evidence>
<evidence type="ECO:0000256" key="1">
    <source>
        <dbReference type="ARBA" id="ARBA00004141"/>
    </source>
</evidence>
<organism evidence="11 12">
    <name type="scientific">Fructobacillus parabroussonetiae</name>
    <dbReference type="NCBI Taxonomy" id="2713174"/>
    <lineage>
        <taxon>Bacteria</taxon>
        <taxon>Bacillati</taxon>
        <taxon>Bacillota</taxon>
        <taxon>Bacilli</taxon>
        <taxon>Lactobacillales</taxon>
        <taxon>Lactobacillaceae</taxon>
        <taxon>Fructobacillus</taxon>
    </lineage>
</organism>
<dbReference type="Gene3D" id="2.70.150.10">
    <property type="entry name" value="Calcium-transporting ATPase, cytoplasmic transduction domain A"/>
    <property type="match status" value="1"/>
</dbReference>
<evidence type="ECO:0000313" key="12">
    <source>
        <dbReference type="Proteomes" id="UP001519503"/>
    </source>
</evidence>
<feature type="transmembrane region" description="Helical" evidence="9">
    <location>
        <begin position="813"/>
        <end position="833"/>
    </location>
</feature>
<dbReference type="InterPro" id="IPR044492">
    <property type="entry name" value="P_typ_ATPase_HD_dom"/>
</dbReference>
<evidence type="ECO:0000256" key="3">
    <source>
        <dbReference type="ARBA" id="ARBA00022692"/>
    </source>
</evidence>
<keyword evidence="8 9" id="KW-0472">Membrane</keyword>
<dbReference type="InterPro" id="IPR050510">
    <property type="entry name" value="Cation_transp_ATPase_P-type"/>
</dbReference>
<feature type="transmembrane region" description="Helical" evidence="9">
    <location>
        <begin position="737"/>
        <end position="756"/>
    </location>
</feature>
<feature type="transmembrane region" description="Helical" evidence="9">
    <location>
        <begin position="887"/>
        <end position="906"/>
    </location>
</feature>
<feature type="transmembrane region" description="Helical" evidence="9">
    <location>
        <begin position="709"/>
        <end position="731"/>
    </location>
</feature>
<dbReference type="InterPro" id="IPR023298">
    <property type="entry name" value="ATPase_P-typ_TM_dom_sf"/>
</dbReference>
<dbReference type="SFLD" id="SFLDS00003">
    <property type="entry name" value="Haloacid_Dehalogenase"/>
    <property type="match status" value="1"/>
</dbReference>
<dbReference type="Pfam" id="PF00689">
    <property type="entry name" value="Cation_ATPase_C"/>
    <property type="match status" value="1"/>
</dbReference>
<keyword evidence="12" id="KW-1185">Reference proteome</keyword>
<dbReference type="Proteomes" id="UP001519503">
    <property type="component" value="Unassembled WGS sequence"/>
</dbReference>
<evidence type="ECO:0000256" key="9">
    <source>
        <dbReference type="SAM" id="Phobius"/>
    </source>
</evidence>
<dbReference type="Pfam" id="PF00122">
    <property type="entry name" value="E1-E2_ATPase"/>
    <property type="match status" value="1"/>
</dbReference>
<keyword evidence="4" id="KW-0547">Nucleotide-binding</keyword>
<dbReference type="InterPro" id="IPR059000">
    <property type="entry name" value="ATPase_P-type_domA"/>
</dbReference>
<dbReference type="Gene3D" id="1.20.1110.10">
    <property type="entry name" value="Calcium-transporting ATPase, transmembrane domain"/>
    <property type="match status" value="1"/>
</dbReference>
<dbReference type="InterPro" id="IPR006068">
    <property type="entry name" value="ATPase_P-typ_cation-transptr_C"/>
</dbReference>
<dbReference type="InterPro" id="IPR001757">
    <property type="entry name" value="P_typ_ATPase"/>
</dbReference>
<dbReference type="InterPro" id="IPR018303">
    <property type="entry name" value="ATPase_P-typ_P_site"/>
</dbReference>
<dbReference type="InterPro" id="IPR023214">
    <property type="entry name" value="HAD_sf"/>
</dbReference>
<protein>
    <submittedName>
        <fullName evidence="11">Cation-translocating P-type ATPase</fullName>
    </submittedName>
</protein>
<comment type="subcellular location">
    <subcellularLocation>
        <location evidence="1">Membrane</location>
        <topology evidence="1">Multi-pass membrane protein</topology>
    </subcellularLocation>
</comment>
<dbReference type="SUPFAM" id="SSF81653">
    <property type="entry name" value="Calcium ATPase, transduction domain A"/>
    <property type="match status" value="1"/>
</dbReference>
<feature type="transmembrane region" description="Helical" evidence="9">
    <location>
        <begin position="776"/>
        <end position="801"/>
    </location>
</feature>
<dbReference type="EMBL" id="JAAMFL010000008">
    <property type="protein sequence ID" value="MBS9337881.1"/>
    <property type="molecule type" value="Genomic_DNA"/>
</dbReference>
<dbReference type="PRINTS" id="PR00119">
    <property type="entry name" value="CATATPASE"/>
</dbReference>
<evidence type="ECO:0000313" key="11">
    <source>
        <dbReference type="EMBL" id="MBS9337881.1"/>
    </source>
</evidence>
<dbReference type="SUPFAM" id="SSF81660">
    <property type="entry name" value="Metal cation-transporting ATPase, ATP-binding domain N"/>
    <property type="match status" value="1"/>
</dbReference>
<dbReference type="PRINTS" id="PR00120">
    <property type="entry name" value="HATPASE"/>
</dbReference>
<dbReference type="SMART" id="SM00831">
    <property type="entry name" value="Cation_ATPase_N"/>
    <property type="match status" value="1"/>
</dbReference>
<gene>
    <name evidence="11" type="ORF">G6R30_05315</name>
</gene>
<dbReference type="PANTHER" id="PTHR43294">
    <property type="entry name" value="SODIUM/POTASSIUM-TRANSPORTING ATPASE SUBUNIT ALPHA"/>
    <property type="match status" value="1"/>
</dbReference>
<dbReference type="Gene3D" id="3.40.50.1000">
    <property type="entry name" value="HAD superfamily/HAD-like"/>
    <property type="match status" value="1"/>
</dbReference>
<feature type="transmembrane region" description="Helical" evidence="9">
    <location>
        <begin position="107"/>
        <end position="123"/>
    </location>
</feature>
<dbReference type="Pfam" id="PF00690">
    <property type="entry name" value="Cation_ATPase_N"/>
    <property type="match status" value="1"/>
</dbReference>
<keyword evidence="7 9" id="KW-1133">Transmembrane helix</keyword>
<dbReference type="PANTHER" id="PTHR43294:SF20">
    <property type="entry name" value="P-TYPE ATPASE"/>
    <property type="match status" value="1"/>
</dbReference>
<sequence length="917" mass="98920">MRAEIFLCLHRSLFLSWENIIKENKLEKSFYQIDQKQLATDLQTDLKEGLSKTAAAERLSQNGENALTAKKKKSLLSKFVDQFKDLMIGILLAAAFVAALTGEQTDALFILAIVVINAIFGVFQESKSENAIDALKKMATPKATVIRDGLAEQVPATNLVTGDLVSLEAGDVVPADLRLVDVANLRVEEAALTGESVPVEKTDKILTDGKLALGDQRNLAFMNAHVVYGRAMGIVVATGMQTEVGQIAGALQGQDETKTPLQENLKSLSKVLTYLILAIALLTFVIGYFTQNMPVIDLVLTAISLAVAAIPEGLPAIVTITLALGTARMAKKAALVRKLPAVETLGSTDIIGSDKTGTLTQNKMTVEKVVLKGEIVDLSVQNPFESADLSTAANRLADVMALNNDSQFTAEGLVGDPTETALIDFNEKYRPEQLALLRKQERLQEIPFDSERKLMTTIYGADEAYQVTVKGAPDAILSRVKNVWDKDQIRPLTDEDLASYQKMNGDLADQALRVLAFAEKSVEHLPAEAKSAEMEADLTLIGFVAMIDPERPEVAESVAQAKAAGIRPMMITGDHPQTAAAIAGRLGILEEDDDRDKTVMTGAALDELSDESFEKRVEDVKVYARVAPAHKVRIVQAWQQKGKVVAMTGDGVNDAPALKAADIGVAMGITGTEVSKEAADMVLADDNFSTIVTAIKEGRKVFSNIQKALQYLLASNLAEVIAIFTMTLLGWEVLAPVMILWINLVTDTLPAIALGLEPAQPNSMQQKPRGKTANFLSGGVGPAIIWQGALQAAIVLTVYGLALAFPDHSGTALVHGDALTMAFMTLGLMQMVNAINVKSVHQSGLNASAFKNHFFNAALLFSLLAMMAVVVIKPLNPIFHVTNLDPYQWSIVIAASLAIIVVVELVKWVQRTFFNRG</sequence>
<dbReference type="SFLD" id="SFLDG00002">
    <property type="entry name" value="C1.7:_P-type_atpase_like"/>
    <property type="match status" value="1"/>
</dbReference>
<keyword evidence="3 9" id="KW-0812">Transmembrane</keyword>
<evidence type="ECO:0000256" key="6">
    <source>
        <dbReference type="ARBA" id="ARBA00022967"/>
    </source>
</evidence>
<dbReference type="SUPFAM" id="SSF81665">
    <property type="entry name" value="Calcium ATPase, transmembrane domain M"/>
    <property type="match status" value="1"/>
</dbReference>
<feature type="transmembrane region" description="Helical" evidence="9">
    <location>
        <begin position="302"/>
        <end position="324"/>
    </location>
</feature>
<dbReference type="InterPro" id="IPR004014">
    <property type="entry name" value="ATPase_P-typ_cation-transptr_N"/>
</dbReference>
<dbReference type="SUPFAM" id="SSF56784">
    <property type="entry name" value="HAD-like"/>
    <property type="match status" value="1"/>
</dbReference>
<comment type="caution">
    <text evidence="11">The sequence shown here is derived from an EMBL/GenBank/DDBJ whole genome shotgun (WGS) entry which is preliminary data.</text>
</comment>
<evidence type="ECO:0000256" key="2">
    <source>
        <dbReference type="ARBA" id="ARBA00005675"/>
    </source>
</evidence>